<evidence type="ECO:0000259" key="2">
    <source>
        <dbReference type="PROSITE" id="PS50994"/>
    </source>
</evidence>
<dbReference type="RefSeq" id="WP_154592262.1">
    <property type="nucleotide sequence ID" value="NZ_WLVL01000009.1"/>
</dbReference>
<proteinExistence type="predicted"/>
<dbReference type="Gene3D" id="1.10.10.10">
    <property type="entry name" value="Winged helix-like DNA-binding domain superfamily/Winged helix DNA-binding domain"/>
    <property type="match status" value="1"/>
</dbReference>
<organism evidence="3 4">
    <name type="scientific">Arsenicicoccus cauae</name>
    <dbReference type="NCBI Taxonomy" id="2663847"/>
    <lineage>
        <taxon>Bacteria</taxon>
        <taxon>Bacillati</taxon>
        <taxon>Actinomycetota</taxon>
        <taxon>Actinomycetes</taxon>
        <taxon>Micrococcales</taxon>
        <taxon>Intrasporangiaceae</taxon>
        <taxon>Arsenicicoccus</taxon>
    </lineage>
</organism>
<evidence type="ECO:0000313" key="4">
    <source>
        <dbReference type="Proteomes" id="UP000431092"/>
    </source>
</evidence>
<dbReference type="Gene3D" id="3.30.420.10">
    <property type="entry name" value="Ribonuclease H-like superfamily/Ribonuclease H"/>
    <property type="match status" value="1"/>
</dbReference>
<accession>A0A6I3IRH5</accession>
<feature type="domain" description="Integrase catalytic" evidence="2">
    <location>
        <begin position="238"/>
        <end position="405"/>
    </location>
</feature>
<protein>
    <submittedName>
        <fullName evidence="3">IS3 family transposase</fullName>
    </submittedName>
</protein>
<dbReference type="InterPro" id="IPR048020">
    <property type="entry name" value="Transpos_IS3"/>
</dbReference>
<dbReference type="InterPro" id="IPR001584">
    <property type="entry name" value="Integrase_cat-core"/>
</dbReference>
<dbReference type="InterPro" id="IPR009057">
    <property type="entry name" value="Homeodomain-like_sf"/>
</dbReference>
<dbReference type="EMBL" id="WLVL01000009">
    <property type="protein sequence ID" value="MTB70901.1"/>
    <property type="molecule type" value="Genomic_DNA"/>
</dbReference>
<gene>
    <name evidence="3" type="ORF">GGG17_02700</name>
</gene>
<dbReference type="NCBIfam" id="NF033516">
    <property type="entry name" value="transpos_IS3"/>
    <property type="match status" value="1"/>
</dbReference>
<dbReference type="InterPro" id="IPR025948">
    <property type="entry name" value="HTH-like_dom"/>
</dbReference>
<dbReference type="GO" id="GO:0015074">
    <property type="term" value="P:DNA integration"/>
    <property type="evidence" value="ECO:0007669"/>
    <property type="project" value="InterPro"/>
</dbReference>
<dbReference type="InterPro" id="IPR050900">
    <property type="entry name" value="Transposase_IS3/IS150/IS904"/>
</dbReference>
<dbReference type="InterPro" id="IPR012337">
    <property type="entry name" value="RNaseH-like_sf"/>
</dbReference>
<dbReference type="GO" id="GO:0004803">
    <property type="term" value="F:transposase activity"/>
    <property type="evidence" value="ECO:0007669"/>
    <property type="project" value="InterPro"/>
</dbReference>
<dbReference type="InterPro" id="IPR036388">
    <property type="entry name" value="WH-like_DNA-bd_sf"/>
</dbReference>
<dbReference type="InterPro" id="IPR002514">
    <property type="entry name" value="Transposase_8"/>
</dbReference>
<dbReference type="PROSITE" id="PS50994">
    <property type="entry name" value="INTEGRASE"/>
    <property type="match status" value="1"/>
</dbReference>
<comment type="function">
    <text evidence="1">Involved in the transposition of the insertion sequence.</text>
</comment>
<dbReference type="SUPFAM" id="SSF53098">
    <property type="entry name" value="Ribonuclease H-like"/>
    <property type="match status" value="1"/>
</dbReference>
<keyword evidence="4" id="KW-1185">Reference proteome</keyword>
<evidence type="ECO:0000313" key="3">
    <source>
        <dbReference type="EMBL" id="MTB70901.1"/>
    </source>
</evidence>
<dbReference type="Pfam" id="PF00665">
    <property type="entry name" value="rve"/>
    <property type="match status" value="1"/>
</dbReference>
<dbReference type="InterPro" id="IPR036397">
    <property type="entry name" value="RNaseH_sf"/>
</dbReference>
<dbReference type="AlphaFoldDB" id="A0A6I3IRH5"/>
<dbReference type="Pfam" id="PF13333">
    <property type="entry name" value="rve_2"/>
    <property type="match status" value="1"/>
</dbReference>
<dbReference type="Pfam" id="PF13276">
    <property type="entry name" value="HTH_21"/>
    <property type="match status" value="1"/>
</dbReference>
<dbReference type="Proteomes" id="UP000431092">
    <property type="component" value="Unassembled WGS sequence"/>
</dbReference>
<comment type="caution">
    <text evidence="3">The sequence shown here is derived from an EMBL/GenBank/DDBJ whole genome shotgun (WGS) entry which is preliminary data.</text>
</comment>
<dbReference type="PANTHER" id="PTHR46889">
    <property type="entry name" value="TRANSPOSASE INSF FOR INSERTION SEQUENCE IS3B-RELATED"/>
    <property type="match status" value="1"/>
</dbReference>
<dbReference type="GO" id="GO:0003677">
    <property type="term" value="F:DNA binding"/>
    <property type="evidence" value="ECO:0007669"/>
    <property type="project" value="InterPro"/>
</dbReference>
<dbReference type="Pfam" id="PF01527">
    <property type="entry name" value="HTH_Tnp_1"/>
    <property type="match status" value="1"/>
</dbReference>
<reference evidence="3 4" key="1">
    <citation type="submission" date="2019-11" db="EMBL/GenBank/DDBJ databases">
        <title>Whole genome sequencing identifies a novel species of the genus Arsenicicoccus isolated from human blood.</title>
        <authorList>
            <person name="Jeong J.H."/>
            <person name="Kweon O.J."/>
            <person name="Kim H.R."/>
            <person name="Kim T.-H."/>
            <person name="Ha S.-M."/>
            <person name="Lee M.-K."/>
        </authorList>
    </citation>
    <scope>NUCLEOTIDE SEQUENCE [LARGE SCALE GENOMIC DNA]</scope>
    <source>
        <strain evidence="3 4">MKL-02</strain>
    </source>
</reference>
<name>A0A6I3IRH5_9MICO</name>
<evidence type="ECO:0000256" key="1">
    <source>
        <dbReference type="ARBA" id="ARBA00002286"/>
    </source>
</evidence>
<dbReference type="PANTHER" id="PTHR46889:SF5">
    <property type="entry name" value="INTEGRASE PROTEIN"/>
    <property type="match status" value="1"/>
</dbReference>
<dbReference type="SUPFAM" id="SSF46689">
    <property type="entry name" value="Homeodomain-like"/>
    <property type="match status" value="1"/>
</dbReference>
<dbReference type="GO" id="GO:0006313">
    <property type="term" value="P:DNA transposition"/>
    <property type="evidence" value="ECO:0007669"/>
    <property type="project" value="InterPro"/>
</dbReference>
<sequence length="419" mass="46733">MPAPRKYPDEIRDRSVRLVRDRLADVPGMTVTRACRDVGEQLGIKGDTLRNWVTAARVDDGELPGTTSVDAARIAELEKENRDLRRANLILRQASAYFCPGGARPPLSDVDAFVDAHRDEHGVEPICSTLAEAGYQIAPSSYYARKSRKPCARAVSDAVWDARITTIHATNRGLYGVRKVWKALARAYPDEHIARCTVERRMRALGLAGVSNKRTPTTTRRPSKTVAFPADRLERDFTAPAPDRRWVADITYVATWSGFVYVAFVTDLYSRRIVGWRVANHLRTDLALDALEQAIWSRRQDGEATLDALVHHSDHGVQYCAIAYTERLEQAGIEASVGSVGDSFDNAAAEAVNRLYKKELIWREGPWSGVEAVEAATLSWVHWYNHERLHSHCDHTPPAEYEATYYAALNRAPAPAGTA</sequence>